<keyword evidence="2" id="KW-1185">Reference proteome</keyword>
<gene>
    <name evidence="1" type="ORF">AARE701A_LOCUS19831</name>
</gene>
<accession>A0A8S2AYK5</accession>
<dbReference type="Proteomes" id="UP000682877">
    <property type="component" value="Chromosome 7"/>
</dbReference>
<reference evidence="1" key="1">
    <citation type="submission" date="2021-01" db="EMBL/GenBank/DDBJ databases">
        <authorList>
            <person name="Bezrukov I."/>
        </authorList>
    </citation>
    <scope>NUCLEOTIDE SEQUENCE</scope>
</reference>
<protein>
    <submittedName>
        <fullName evidence="1">Uncharacterized protein</fullName>
    </submittedName>
</protein>
<organism evidence="1 2">
    <name type="scientific">Arabidopsis arenosa</name>
    <name type="common">Sand rock-cress</name>
    <name type="synonym">Cardaminopsis arenosa</name>
    <dbReference type="NCBI Taxonomy" id="38785"/>
    <lineage>
        <taxon>Eukaryota</taxon>
        <taxon>Viridiplantae</taxon>
        <taxon>Streptophyta</taxon>
        <taxon>Embryophyta</taxon>
        <taxon>Tracheophyta</taxon>
        <taxon>Spermatophyta</taxon>
        <taxon>Magnoliopsida</taxon>
        <taxon>eudicotyledons</taxon>
        <taxon>Gunneridae</taxon>
        <taxon>Pentapetalae</taxon>
        <taxon>rosids</taxon>
        <taxon>malvids</taxon>
        <taxon>Brassicales</taxon>
        <taxon>Brassicaceae</taxon>
        <taxon>Camelineae</taxon>
        <taxon>Arabidopsis</taxon>
    </lineage>
</organism>
<proteinExistence type="predicted"/>
<evidence type="ECO:0000313" key="2">
    <source>
        <dbReference type="Proteomes" id="UP000682877"/>
    </source>
</evidence>
<evidence type="ECO:0000313" key="1">
    <source>
        <dbReference type="EMBL" id="CAE6201833.1"/>
    </source>
</evidence>
<dbReference type="AlphaFoldDB" id="A0A8S2AYK5"/>
<name>A0A8S2AYK5_ARAAE</name>
<sequence>MIFPFGPGLLGPDFVEVLFKMSREVPAGWDSLSGVGFLLGELWIVHLFLLLDFAPVKRIGLLFRGGRPLLFFAGATAGEENPGGWLRDATGSARTLLLLAALSNQKLLGGDQPEVEFFPSREASYGMMDIHCPFYYGKR</sequence>
<dbReference type="EMBL" id="LR999457">
    <property type="protein sequence ID" value="CAE6201833.1"/>
    <property type="molecule type" value="Genomic_DNA"/>
</dbReference>